<evidence type="ECO:0000256" key="6">
    <source>
        <dbReference type="ARBA" id="ARBA00022801"/>
    </source>
</evidence>
<dbReference type="PANTHER" id="PTHR24006">
    <property type="entry name" value="UBIQUITIN CARBOXYL-TERMINAL HYDROLASE"/>
    <property type="match status" value="1"/>
</dbReference>
<evidence type="ECO:0000256" key="4">
    <source>
        <dbReference type="ARBA" id="ARBA00022670"/>
    </source>
</evidence>
<evidence type="ECO:0000259" key="9">
    <source>
        <dbReference type="PROSITE" id="PS50235"/>
    </source>
</evidence>
<accession>K3WJM4</accession>
<dbReference type="STRING" id="431595.K3WJM4"/>
<feature type="region of interest" description="Disordered" evidence="8">
    <location>
        <begin position="1014"/>
        <end position="1052"/>
    </location>
</feature>
<dbReference type="PROSITE" id="PS50235">
    <property type="entry name" value="USP_3"/>
    <property type="match status" value="1"/>
</dbReference>
<feature type="region of interest" description="Disordered" evidence="8">
    <location>
        <begin position="302"/>
        <end position="330"/>
    </location>
</feature>
<dbReference type="PROSITE" id="PS00973">
    <property type="entry name" value="USP_2"/>
    <property type="match status" value="1"/>
</dbReference>
<dbReference type="SUPFAM" id="SSF54001">
    <property type="entry name" value="Cysteine proteinases"/>
    <property type="match status" value="1"/>
</dbReference>
<comment type="catalytic activity">
    <reaction evidence="1">
        <text>Thiol-dependent hydrolysis of ester, thioester, amide, peptide and isopeptide bonds formed by the C-terminal Gly of ubiquitin (a 76-residue protein attached to proteins as an intracellular targeting signal).</text>
        <dbReference type="EC" id="3.4.19.12"/>
    </reaction>
</comment>
<evidence type="ECO:0000256" key="1">
    <source>
        <dbReference type="ARBA" id="ARBA00000707"/>
    </source>
</evidence>
<organism evidence="10 11">
    <name type="scientific">Globisporangium ultimum (strain ATCC 200006 / CBS 805.95 / DAOM BR144)</name>
    <name type="common">Pythium ultimum</name>
    <dbReference type="NCBI Taxonomy" id="431595"/>
    <lineage>
        <taxon>Eukaryota</taxon>
        <taxon>Sar</taxon>
        <taxon>Stramenopiles</taxon>
        <taxon>Oomycota</taxon>
        <taxon>Peronosporomycetes</taxon>
        <taxon>Pythiales</taxon>
        <taxon>Pythiaceae</taxon>
        <taxon>Globisporangium</taxon>
    </lineage>
</organism>
<feature type="domain" description="USP" evidence="9">
    <location>
        <begin position="1121"/>
        <end position="1461"/>
    </location>
</feature>
<evidence type="ECO:0000313" key="10">
    <source>
        <dbReference type="EnsemblProtists" id="PYU1_T005166"/>
    </source>
</evidence>
<dbReference type="GO" id="GO:0005634">
    <property type="term" value="C:nucleus"/>
    <property type="evidence" value="ECO:0007669"/>
    <property type="project" value="TreeGrafter"/>
</dbReference>
<dbReference type="EnsemblProtists" id="PYU1_T005166">
    <property type="protein sequence ID" value="PYU1_T005166"/>
    <property type="gene ID" value="PYU1_G005155"/>
</dbReference>
<dbReference type="PANTHER" id="PTHR24006:SF758">
    <property type="entry name" value="UBIQUITIN CARBOXYL-TERMINAL HYDROLASE 36"/>
    <property type="match status" value="1"/>
</dbReference>
<proteinExistence type="inferred from homology"/>
<evidence type="ECO:0000256" key="3">
    <source>
        <dbReference type="ARBA" id="ARBA00012759"/>
    </source>
</evidence>
<evidence type="ECO:0000256" key="8">
    <source>
        <dbReference type="SAM" id="MobiDB-lite"/>
    </source>
</evidence>
<evidence type="ECO:0000256" key="2">
    <source>
        <dbReference type="ARBA" id="ARBA00009085"/>
    </source>
</evidence>
<feature type="compositionally biased region" description="Acidic residues" evidence="8">
    <location>
        <begin position="310"/>
        <end position="320"/>
    </location>
</feature>
<evidence type="ECO:0000313" key="11">
    <source>
        <dbReference type="Proteomes" id="UP000019132"/>
    </source>
</evidence>
<dbReference type="InParanoid" id="K3WJM4"/>
<dbReference type="FunFam" id="3.90.70.10:FF:000022">
    <property type="entry name" value="Ubiquitin carboxyl-terminal hydrolase 24"/>
    <property type="match status" value="1"/>
</dbReference>
<dbReference type="eggNOG" id="KOG1866">
    <property type="taxonomic scope" value="Eukaryota"/>
</dbReference>
<dbReference type="GO" id="GO:0004843">
    <property type="term" value="F:cysteine-type deubiquitinase activity"/>
    <property type="evidence" value="ECO:0007669"/>
    <property type="project" value="UniProtKB-EC"/>
</dbReference>
<keyword evidence="5" id="KW-0833">Ubl conjugation pathway</keyword>
<dbReference type="Pfam" id="PF00443">
    <property type="entry name" value="UCH"/>
    <property type="match status" value="1"/>
</dbReference>
<dbReference type="GO" id="GO:0005829">
    <property type="term" value="C:cytosol"/>
    <property type="evidence" value="ECO:0007669"/>
    <property type="project" value="TreeGrafter"/>
</dbReference>
<feature type="region of interest" description="Disordered" evidence="8">
    <location>
        <begin position="1366"/>
        <end position="1386"/>
    </location>
</feature>
<name>K3WJM4_GLOUD</name>
<dbReference type="GO" id="GO:0006508">
    <property type="term" value="P:proteolysis"/>
    <property type="evidence" value="ECO:0007669"/>
    <property type="project" value="UniProtKB-KW"/>
</dbReference>
<reference evidence="11" key="2">
    <citation type="submission" date="2010-04" db="EMBL/GenBank/DDBJ databases">
        <authorList>
            <person name="Buell R."/>
            <person name="Hamilton J."/>
            <person name="Hostetler J."/>
        </authorList>
    </citation>
    <scope>NUCLEOTIDE SEQUENCE [LARGE SCALE GENOMIC DNA]</scope>
    <source>
        <strain evidence="11">DAOM:BR144</strain>
    </source>
</reference>
<dbReference type="EC" id="3.4.19.12" evidence="3"/>
<dbReference type="VEuPathDB" id="FungiDB:PYU1_G005155"/>
<keyword evidence="6" id="KW-0378">Hydrolase</keyword>
<dbReference type="InterPro" id="IPR018200">
    <property type="entry name" value="USP_CS"/>
</dbReference>
<dbReference type="HOGENOM" id="CLU_000605_0_0_1"/>
<feature type="compositionally biased region" description="Polar residues" evidence="8">
    <location>
        <begin position="1017"/>
        <end position="1036"/>
    </location>
</feature>
<comment type="similarity">
    <text evidence="2">Belongs to the peptidase C19 family.</text>
</comment>
<dbReference type="InterPro" id="IPR001394">
    <property type="entry name" value="Peptidase_C19_UCH"/>
</dbReference>
<dbReference type="Gene3D" id="3.90.70.10">
    <property type="entry name" value="Cysteine proteinases"/>
    <property type="match status" value="1"/>
</dbReference>
<reference evidence="10" key="3">
    <citation type="submission" date="2015-02" db="UniProtKB">
        <authorList>
            <consortium name="EnsemblProtists"/>
        </authorList>
    </citation>
    <scope>IDENTIFICATION</scope>
    <source>
        <strain evidence="10">DAOM BR144</strain>
    </source>
</reference>
<dbReference type="GO" id="GO:0016579">
    <property type="term" value="P:protein deubiquitination"/>
    <property type="evidence" value="ECO:0007669"/>
    <property type="project" value="InterPro"/>
</dbReference>
<dbReference type="InterPro" id="IPR050164">
    <property type="entry name" value="Peptidase_C19"/>
</dbReference>
<protein>
    <recommendedName>
        <fullName evidence="3">ubiquitinyl hydrolase 1</fullName>
        <ecNumber evidence="3">3.4.19.12</ecNumber>
    </recommendedName>
</protein>
<reference evidence="11" key="1">
    <citation type="journal article" date="2010" name="Genome Biol.">
        <title>Genome sequence of the necrotrophic plant pathogen Pythium ultimum reveals original pathogenicity mechanisms and effector repertoire.</title>
        <authorList>
            <person name="Levesque C.A."/>
            <person name="Brouwer H."/>
            <person name="Cano L."/>
            <person name="Hamilton J.P."/>
            <person name="Holt C."/>
            <person name="Huitema E."/>
            <person name="Raffaele S."/>
            <person name="Robideau G.P."/>
            <person name="Thines M."/>
            <person name="Win J."/>
            <person name="Zerillo M.M."/>
            <person name="Beakes G.W."/>
            <person name="Boore J.L."/>
            <person name="Busam D."/>
            <person name="Dumas B."/>
            <person name="Ferriera S."/>
            <person name="Fuerstenberg S.I."/>
            <person name="Gachon C.M."/>
            <person name="Gaulin E."/>
            <person name="Govers F."/>
            <person name="Grenville-Briggs L."/>
            <person name="Horner N."/>
            <person name="Hostetler J."/>
            <person name="Jiang R.H."/>
            <person name="Johnson J."/>
            <person name="Krajaejun T."/>
            <person name="Lin H."/>
            <person name="Meijer H.J."/>
            <person name="Moore B."/>
            <person name="Morris P."/>
            <person name="Phuntmart V."/>
            <person name="Puiu D."/>
            <person name="Shetty J."/>
            <person name="Stajich J.E."/>
            <person name="Tripathy S."/>
            <person name="Wawra S."/>
            <person name="van West P."/>
            <person name="Whitty B.R."/>
            <person name="Coutinho P.M."/>
            <person name="Henrissat B."/>
            <person name="Martin F."/>
            <person name="Thomas P.D."/>
            <person name="Tyler B.M."/>
            <person name="De Vries R.P."/>
            <person name="Kamoun S."/>
            <person name="Yandell M."/>
            <person name="Tisserat N."/>
            <person name="Buell C.R."/>
        </authorList>
    </citation>
    <scope>NUCLEOTIDE SEQUENCE</scope>
    <source>
        <strain evidence="11">DAOM:BR144</strain>
    </source>
</reference>
<sequence>MDEDSNSSGVSIDDVERIADELVHDFEGTCLLIANELASSSDPALLLEILVNIGQDPEREEEKNGEDAHQRRWLPEDVFDRFEADFLLQAVQLVLGKSFDHECMEPVNRFLQFVLERVKSRLSQGDPCLLPSLIRILDDQRQFYAYHGTLGKDEHDDCKDEGVNPAAAAESERVQFAGQSIDVSQYYLKNLEFWGKIGGFSLFLSSLRAISIDNETNEIDTVLSFEAIQCIFRTLYAVKDHVASHFLLQYFLPFCEAGRFFMGALGLAEFQSLSRESLLEIVQVMELVLVKVLQTQQQTARRNQGKADMAEIEGEDDAGETDSSGSSSDRFDQSVQLLRLDIYLRHFRTISLEKRIYGLTEIIGVITRQFNEQVREQYDPTPSTLMRKLDYLVFWMRENRLIEDLFGEKLHAELIKRTVPLFQFMSELECLPPESLDIILSCYRGSNSISQKVNQVTTQQCHEAQRTTVQAILEALVDFIDDHSLRHLFCHLQSVKVVDANYLALLVAIAARSIVSEELVGQTLQRVEDILRKEISEWGNKDVDEDLPSGSSKAYQLVYVLLQSCIDNIQLPNLNCPEKKSLVGVLIDELAEYKNKVWNGIQNNYPDVSAEDLLDCSPAQQDTAELASDPASHVNEVKGRLLALRAAWIIEDQQALVSRSCPSVSLPQLDFVWHLLIKTACTADEASQCFQWIKFCLNTSRALPEEDDLDRDSSLLSMELMKHLLLNNFSTLSGARSFAASREDDTSQLVTGDSSGCSPVVGGETVDLATDQPLIGLEQLWYLAINSVNSTVAEECITLLTSFYLEIVPSLRGTGIYLQKKLEFVETCMGFLTSAKSEVEKLQRQRPNDQSTIAKEASEDVAVVNRCIDLLRYFLDACGGSTEDESSSGAFDDLHSAHLPSSGELASKRKGFQLENLEERLQYLDIYPSPMKEIPSSNTVAGSGLAETSLLSVSRRPSWTFRQQHAILDAIPDDDEYDDSDQNDERENDLLMSEAPAQIQSSELAEFSLPPIESSLLPMQSGTPGKSSMKSPTTRVRPTLHLPQDVSPQRGPDLTLEDVSKALEEVSTDGDQLQENAINRILKCHDSYQKSVLSSLNDRGRPWNFSPKELLQDAENGIDCAGLVNPGCICYMNALVQQLFMTPSFREGLLSVDCNAEAASSCPWADEVAELQRLFVSLAMTDFKSFDPTRFALSHQDLDGNPTDLRAQMDADEFFCLLLDRIDSSLRAMTPPEPNALSESDVQCASFLDKCFGGVLVNQIITQQGHVSEREERFFALSLEVSKKQHLKDCLSLYVQGESLDGENAYFCERFQRKVSATKRICIKKLPHTLVCHLKRFEFDFDTMEKLKINDYLEFPQEIDMFPYTSEGLASSSPDSSRQREYNEPDEGALKGQMSTMYDLVGIVVHSGTSDMGHYYSFIKDRRRPERWLEFNDEIVREFDIERLGEECFGGEEVKQHWDDSPLLQHLFKYDVEIGEQAGWVTDWLVSYLDPSGCVRRNESGDNIGDEIQLAQDVGTLFEAIEQSFDCVLFPTDKKSDAGASGSSSASLAEEVRESKRSANITNQDDEVDATIVSLQGIVAEFEDAHNLKQPKEAAPIKSTYDLILQEATPEIETDDSDESRRMHLNGKDDGDGVAVNFSLTKNAPSLSSFYGFHELYNNRSEA</sequence>
<dbReference type="EMBL" id="GL376564">
    <property type="status" value="NOT_ANNOTATED_CDS"/>
    <property type="molecule type" value="Genomic_DNA"/>
</dbReference>
<dbReference type="Proteomes" id="UP000019132">
    <property type="component" value="Unassembled WGS sequence"/>
</dbReference>
<keyword evidence="11" id="KW-1185">Reference proteome</keyword>
<evidence type="ECO:0000256" key="5">
    <source>
        <dbReference type="ARBA" id="ARBA00022786"/>
    </source>
</evidence>
<keyword evidence="4" id="KW-0645">Protease</keyword>
<keyword evidence="7" id="KW-0788">Thiol protease</keyword>
<dbReference type="InterPro" id="IPR038765">
    <property type="entry name" value="Papain-like_cys_pep_sf"/>
</dbReference>
<evidence type="ECO:0000256" key="7">
    <source>
        <dbReference type="ARBA" id="ARBA00022807"/>
    </source>
</evidence>
<dbReference type="InterPro" id="IPR028889">
    <property type="entry name" value="USP"/>
</dbReference>